<name>A0A834AZ56_9CHIR</name>
<sequence length="200" mass="21600">MWGWGLRGNNGACSALSRTSVPSTASHSRLGPSGAGSWTGGLVYFLRLCGSPQGASCEAGRFSQPQPPQVFSVGAFRVCFPVLGPWVAWPVLLPVFSWFICEQMCDCGQPAALRTSLGLFIAYRAQGLPPVPSAAPVCLGSTNCHLRPAHPSLPATTFSCWDPLTPLYRPPTTPILTGLDEWLSDFHAVHFSLFWLLFCF</sequence>
<proteinExistence type="predicted"/>
<gene>
    <name evidence="1" type="ORF">HJG60_010320</name>
</gene>
<evidence type="ECO:0000313" key="2">
    <source>
        <dbReference type="Proteomes" id="UP000664940"/>
    </source>
</evidence>
<reference evidence="1 2" key="1">
    <citation type="journal article" date="2020" name="Nature">
        <title>Six reference-quality genomes reveal evolution of bat adaptations.</title>
        <authorList>
            <person name="Jebb D."/>
            <person name="Huang Z."/>
            <person name="Pippel M."/>
            <person name="Hughes G.M."/>
            <person name="Lavrichenko K."/>
            <person name="Devanna P."/>
            <person name="Winkler S."/>
            <person name="Jermiin L.S."/>
            <person name="Skirmuntt E.C."/>
            <person name="Katzourakis A."/>
            <person name="Burkitt-Gray L."/>
            <person name="Ray D.A."/>
            <person name="Sullivan K.A.M."/>
            <person name="Roscito J.G."/>
            <person name="Kirilenko B.M."/>
            <person name="Davalos L.M."/>
            <person name="Corthals A.P."/>
            <person name="Power M.L."/>
            <person name="Jones G."/>
            <person name="Ransome R.D."/>
            <person name="Dechmann D.K.N."/>
            <person name="Locatelli A.G."/>
            <person name="Puechmaille S.J."/>
            <person name="Fedrigo O."/>
            <person name="Jarvis E.D."/>
            <person name="Hiller M."/>
            <person name="Vernes S.C."/>
            <person name="Myers E.W."/>
            <person name="Teeling E.C."/>
        </authorList>
    </citation>
    <scope>NUCLEOTIDE SEQUENCE [LARGE SCALE GENOMIC DNA]</scope>
    <source>
        <strain evidence="1">Bat1K_MPI-CBG_1</strain>
    </source>
</reference>
<evidence type="ECO:0000313" key="1">
    <source>
        <dbReference type="EMBL" id="KAF6119953.1"/>
    </source>
</evidence>
<dbReference type="Proteomes" id="UP000664940">
    <property type="component" value="Unassembled WGS sequence"/>
</dbReference>
<dbReference type="AlphaFoldDB" id="A0A834AZ56"/>
<accession>A0A834AZ56</accession>
<organism evidence="1 2">
    <name type="scientific">Phyllostomus discolor</name>
    <name type="common">pale spear-nosed bat</name>
    <dbReference type="NCBI Taxonomy" id="89673"/>
    <lineage>
        <taxon>Eukaryota</taxon>
        <taxon>Metazoa</taxon>
        <taxon>Chordata</taxon>
        <taxon>Craniata</taxon>
        <taxon>Vertebrata</taxon>
        <taxon>Euteleostomi</taxon>
        <taxon>Mammalia</taxon>
        <taxon>Eutheria</taxon>
        <taxon>Laurasiatheria</taxon>
        <taxon>Chiroptera</taxon>
        <taxon>Yangochiroptera</taxon>
        <taxon>Phyllostomidae</taxon>
        <taxon>Phyllostominae</taxon>
        <taxon>Phyllostomus</taxon>
    </lineage>
</organism>
<protein>
    <submittedName>
        <fullName evidence="1">Uncharacterized protein</fullName>
    </submittedName>
</protein>
<comment type="caution">
    <text evidence="1">The sequence shown here is derived from an EMBL/GenBank/DDBJ whole genome shotgun (WGS) entry which is preliminary data.</text>
</comment>
<dbReference type="EMBL" id="JABVXQ010000003">
    <property type="protein sequence ID" value="KAF6119953.1"/>
    <property type="molecule type" value="Genomic_DNA"/>
</dbReference>